<dbReference type="PRINTS" id="PR00237">
    <property type="entry name" value="GPCRRHODOPSN"/>
</dbReference>
<dbReference type="CDD" id="cd14978">
    <property type="entry name" value="7tmA_FMRFamide_R-like"/>
    <property type="match status" value="1"/>
</dbReference>
<feature type="transmembrane region" description="Helical" evidence="6">
    <location>
        <begin position="28"/>
        <end position="51"/>
    </location>
</feature>
<dbReference type="EMBL" id="JPKZ01002248">
    <property type="protein sequence ID" value="KHN77744.1"/>
    <property type="molecule type" value="Genomic_DNA"/>
</dbReference>
<dbReference type="AlphaFoldDB" id="A0A0B2V8C3"/>
<feature type="transmembrane region" description="Helical" evidence="6">
    <location>
        <begin position="150"/>
        <end position="167"/>
    </location>
</feature>
<comment type="subcellular location">
    <subcellularLocation>
        <location evidence="1">Membrane</location>
    </subcellularLocation>
</comment>
<evidence type="ECO:0000313" key="8">
    <source>
        <dbReference type="EMBL" id="KHN77744.1"/>
    </source>
</evidence>
<name>A0A0B2V8C3_TOXCA</name>
<dbReference type="PROSITE" id="PS50262">
    <property type="entry name" value="G_PROTEIN_RECEP_F1_2"/>
    <property type="match status" value="1"/>
</dbReference>
<feature type="transmembrane region" description="Helical" evidence="6">
    <location>
        <begin position="63"/>
        <end position="88"/>
    </location>
</feature>
<evidence type="ECO:0000256" key="1">
    <source>
        <dbReference type="ARBA" id="ARBA00004370"/>
    </source>
</evidence>
<protein>
    <submittedName>
        <fullName evidence="8">FMRFamide receptor</fullName>
    </submittedName>
</protein>
<keyword evidence="5 8" id="KW-0675">Receptor</keyword>
<evidence type="ECO:0000256" key="2">
    <source>
        <dbReference type="ARBA" id="ARBA00022692"/>
    </source>
</evidence>
<evidence type="ECO:0000256" key="4">
    <source>
        <dbReference type="ARBA" id="ARBA00023136"/>
    </source>
</evidence>
<dbReference type="GO" id="GO:0016020">
    <property type="term" value="C:membrane"/>
    <property type="evidence" value="ECO:0007669"/>
    <property type="project" value="UniProtKB-SubCell"/>
</dbReference>
<dbReference type="OrthoDB" id="10011262at2759"/>
<dbReference type="Proteomes" id="UP000031036">
    <property type="component" value="Unassembled WGS sequence"/>
</dbReference>
<comment type="caution">
    <text evidence="8">The sequence shown here is derived from an EMBL/GenBank/DDBJ whole genome shotgun (WGS) entry which is preliminary data.</text>
</comment>
<feature type="transmembrane region" description="Helical" evidence="6">
    <location>
        <begin position="204"/>
        <end position="230"/>
    </location>
</feature>
<dbReference type="InterPro" id="IPR017452">
    <property type="entry name" value="GPCR_Rhodpsn_7TM"/>
</dbReference>
<keyword evidence="4 6" id="KW-0472">Membrane</keyword>
<feature type="domain" description="G-protein coupled receptors family 1 profile" evidence="7">
    <location>
        <begin position="43"/>
        <end position="312"/>
    </location>
</feature>
<keyword evidence="3 6" id="KW-1133">Transmembrane helix</keyword>
<keyword evidence="2 5" id="KW-0812">Transmembrane</keyword>
<gene>
    <name evidence="8" type="primary">FR</name>
    <name evidence="8" type="ORF">Tcan_02708</name>
</gene>
<reference evidence="8 9" key="1">
    <citation type="submission" date="2014-11" db="EMBL/GenBank/DDBJ databases">
        <title>Genetic blueprint of the zoonotic pathogen Toxocara canis.</title>
        <authorList>
            <person name="Zhu X.-Q."/>
            <person name="Korhonen P.K."/>
            <person name="Cai H."/>
            <person name="Young N.D."/>
            <person name="Nejsum P."/>
            <person name="von Samson-Himmelstjerna G."/>
            <person name="Boag P.R."/>
            <person name="Tan P."/>
            <person name="Li Q."/>
            <person name="Min J."/>
            <person name="Yang Y."/>
            <person name="Wang X."/>
            <person name="Fang X."/>
            <person name="Hall R.S."/>
            <person name="Hofmann A."/>
            <person name="Sternberg P.W."/>
            <person name="Jex A.R."/>
            <person name="Gasser R.B."/>
        </authorList>
    </citation>
    <scope>NUCLEOTIDE SEQUENCE [LARGE SCALE GENOMIC DNA]</scope>
    <source>
        <strain evidence="8">PN_DK_2014</strain>
    </source>
</reference>
<dbReference type="InterPro" id="IPR053352">
    <property type="entry name" value="FMRFamide_rcpt"/>
</dbReference>
<dbReference type="SUPFAM" id="SSF81321">
    <property type="entry name" value="Family A G protein-coupled receptor-like"/>
    <property type="match status" value="1"/>
</dbReference>
<sequence>MSEKPAVSEAIYVRMKRLKENVMDSQHLMATAILLIVCMGVLGNLVSLFMFSRPHMRTSSVNVLLSALSAVDLALLLLSIPVFVVPGLDPWQDDISAQYKYYAYMLKFIYPVNLIMQTCSIYIMLLITVERWTAVCKPLQVRVWCSVRKSRLALLTVLICAILYNLVRFFEYTIEVTPEGDTVYVRNLRDPDLYPYYMIGYFTASYLITHFLIPFGIIIVMNGHVCCSMITLRRTRLALTRQQQREHNTTVMLMMVTIMFALCNTLPFILNLVECALPDFFSNPETMYFAYQLNDISNLLVVLNSATTFIIYFIFSAKYRQTIIAFLRHGCFWSSSRGQCYENGRSQSIRYASSARKPSSAQIIRSDNLLQPVLMQKRTSRSASEKGLRDGQPTMLFRDSSCRIPLTHKPSAKWHLTLNGAVPDVATDEMNEPATPIGQHDNAS</sequence>
<dbReference type="PANTHER" id="PTHR47323:SF4">
    <property type="entry name" value="FMRFAMIDE PEPTIDE RECEPTOR FRPR-18"/>
    <property type="match status" value="1"/>
</dbReference>
<keyword evidence="9" id="KW-1185">Reference proteome</keyword>
<evidence type="ECO:0000256" key="6">
    <source>
        <dbReference type="SAM" id="Phobius"/>
    </source>
</evidence>
<keyword evidence="5" id="KW-0807">Transducer</keyword>
<organism evidence="8 9">
    <name type="scientific">Toxocara canis</name>
    <name type="common">Canine roundworm</name>
    <dbReference type="NCBI Taxonomy" id="6265"/>
    <lineage>
        <taxon>Eukaryota</taxon>
        <taxon>Metazoa</taxon>
        <taxon>Ecdysozoa</taxon>
        <taxon>Nematoda</taxon>
        <taxon>Chromadorea</taxon>
        <taxon>Rhabditida</taxon>
        <taxon>Spirurina</taxon>
        <taxon>Ascaridomorpha</taxon>
        <taxon>Ascaridoidea</taxon>
        <taxon>Toxocaridae</taxon>
        <taxon>Toxocara</taxon>
    </lineage>
</organism>
<feature type="transmembrane region" description="Helical" evidence="6">
    <location>
        <begin position="296"/>
        <end position="315"/>
    </location>
</feature>
<accession>A0A0B2V8C3</accession>
<evidence type="ECO:0000259" key="7">
    <source>
        <dbReference type="PROSITE" id="PS50262"/>
    </source>
</evidence>
<evidence type="ECO:0000313" key="9">
    <source>
        <dbReference type="Proteomes" id="UP000031036"/>
    </source>
</evidence>
<comment type="similarity">
    <text evidence="5">Belongs to the G-protein coupled receptor 1 family.</text>
</comment>
<dbReference type="Gene3D" id="1.20.1070.10">
    <property type="entry name" value="Rhodopsin 7-helix transmembrane proteins"/>
    <property type="match status" value="1"/>
</dbReference>
<dbReference type="PROSITE" id="PS00237">
    <property type="entry name" value="G_PROTEIN_RECEP_F1_1"/>
    <property type="match status" value="1"/>
</dbReference>
<evidence type="ECO:0000256" key="5">
    <source>
        <dbReference type="RuleBase" id="RU000688"/>
    </source>
</evidence>
<evidence type="ECO:0000256" key="3">
    <source>
        <dbReference type="ARBA" id="ARBA00022989"/>
    </source>
</evidence>
<dbReference type="OMA" id="NIERYTA"/>
<dbReference type="InterPro" id="IPR019427">
    <property type="entry name" value="7TM_GPCR_serpentine_rcpt_Srw"/>
</dbReference>
<dbReference type="GO" id="GO:0008528">
    <property type="term" value="F:G protein-coupled peptide receptor activity"/>
    <property type="evidence" value="ECO:0007669"/>
    <property type="project" value="InterPro"/>
</dbReference>
<dbReference type="STRING" id="6265.A0A0B2V8C3"/>
<keyword evidence="5" id="KW-0297">G-protein coupled receptor</keyword>
<dbReference type="InterPro" id="IPR000276">
    <property type="entry name" value="GPCR_Rhodpsn"/>
</dbReference>
<feature type="transmembrane region" description="Helical" evidence="6">
    <location>
        <begin position="251"/>
        <end position="273"/>
    </location>
</feature>
<dbReference type="Pfam" id="PF10324">
    <property type="entry name" value="7TM_GPCR_Srw"/>
    <property type="match status" value="1"/>
</dbReference>
<proteinExistence type="inferred from homology"/>
<dbReference type="PANTHER" id="PTHR47323">
    <property type="entry name" value="FMRFAMIDE PEPTIDE RECEPTOR FAMILY-RELATED"/>
    <property type="match status" value="1"/>
</dbReference>
<feature type="transmembrane region" description="Helical" evidence="6">
    <location>
        <begin position="108"/>
        <end position="129"/>
    </location>
</feature>